<protein>
    <submittedName>
        <fullName evidence="1">Efflux RND transporter permease subunit</fullName>
    </submittedName>
</protein>
<dbReference type="RefSeq" id="WP_206576054.1">
    <property type="nucleotide sequence ID" value="NZ_JAFKCV010000287.1"/>
</dbReference>
<feature type="non-terminal residue" evidence="1">
    <location>
        <position position="1"/>
    </location>
</feature>
<keyword evidence="2" id="KW-1185">Reference proteome</keyword>
<sequence>DRRIAQAGLDRGDIASMVRALSGGLFIAEYFDGNDRMNLILRGDKWRTPDELSSLPVHTPNAGLQTLGELAEVIRTVGPTQLRRVNGKRTVSLLLNPPEEMS</sequence>
<dbReference type="Pfam" id="PF00873">
    <property type="entry name" value="ACR_tran"/>
    <property type="match status" value="1"/>
</dbReference>
<dbReference type="EMBL" id="JAFKCV010000287">
    <property type="protein sequence ID" value="MBN7828031.1"/>
    <property type="molecule type" value="Genomic_DNA"/>
</dbReference>
<dbReference type="InterPro" id="IPR001036">
    <property type="entry name" value="Acrflvin-R"/>
</dbReference>
<organism evidence="1 2">
    <name type="scientific">Bowmanella dokdonensis</name>
    <dbReference type="NCBI Taxonomy" id="751969"/>
    <lineage>
        <taxon>Bacteria</taxon>
        <taxon>Pseudomonadati</taxon>
        <taxon>Pseudomonadota</taxon>
        <taxon>Gammaproteobacteria</taxon>
        <taxon>Alteromonadales</taxon>
        <taxon>Alteromonadaceae</taxon>
        <taxon>Bowmanella</taxon>
    </lineage>
</organism>
<accession>A0A939IU22</accession>
<dbReference type="PANTHER" id="PTHR32063:SF24">
    <property type="entry name" value="CATION EFFLUX SYSTEM (ACRB_ACRD_ACRF FAMILY)"/>
    <property type="match status" value="1"/>
</dbReference>
<dbReference type="Gene3D" id="3.30.2090.10">
    <property type="entry name" value="Multidrug efflux transporter AcrB TolC docking domain, DN and DC subdomains"/>
    <property type="match status" value="1"/>
</dbReference>
<proteinExistence type="predicted"/>
<dbReference type="InterPro" id="IPR027463">
    <property type="entry name" value="AcrB_DN_DC_subdom"/>
</dbReference>
<feature type="non-terminal residue" evidence="1">
    <location>
        <position position="102"/>
    </location>
</feature>
<evidence type="ECO:0000313" key="2">
    <source>
        <dbReference type="Proteomes" id="UP000664654"/>
    </source>
</evidence>
<reference evidence="1" key="1">
    <citation type="submission" date="2021-03" db="EMBL/GenBank/DDBJ databases">
        <title>novel species isolated from a fishpond in China.</title>
        <authorList>
            <person name="Lu H."/>
            <person name="Cai Z."/>
        </authorList>
    </citation>
    <scope>NUCLEOTIDE SEQUENCE</scope>
    <source>
        <strain evidence="1">JCM 30855</strain>
    </source>
</reference>
<gene>
    <name evidence="1" type="ORF">J0A66_22615</name>
</gene>
<dbReference type="AlphaFoldDB" id="A0A939IU22"/>
<name>A0A939IU22_9ALTE</name>
<dbReference type="Gene3D" id="3.30.70.1440">
    <property type="entry name" value="Multidrug efflux transporter AcrB pore domain"/>
    <property type="match status" value="1"/>
</dbReference>
<dbReference type="Proteomes" id="UP000664654">
    <property type="component" value="Unassembled WGS sequence"/>
</dbReference>
<dbReference type="SUPFAM" id="SSF82714">
    <property type="entry name" value="Multidrug efflux transporter AcrB TolC docking domain, DN and DC subdomains"/>
    <property type="match status" value="1"/>
</dbReference>
<dbReference type="PANTHER" id="PTHR32063">
    <property type="match status" value="1"/>
</dbReference>
<evidence type="ECO:0000313" key="1">
    <source>
        <dbReference type="EMBL" id="MBN7828031.1"/>
    </source>
</evidence>
<comment type="caution">
    <text evidence="1">The sequence shown here is derived from an EMBL/GenBank/DDBJ whole genome shotgun (WGS) entry which is preliminary data.</text>
</comment>
<dbReference type="GO" id="GO:0005886">
    <property type="term" value="C:plasma membrane"/>
    <property type="evidence" value="ECO:0007669"/>
    <property type="project" value="TreeGrafter"/>
</dbReference>
<dbReference type="GO" id="GO:0042910">
    <property type="term" value="F:xenobiotic transmembrane transporter activity"/>
    <property type="evidence" value="ECO:0007669"/>
    <property type="project" value="TreeGrafter"/>
</dbReference>